<dbReference type="Gene3D" id="3.30.750.24">
    <property type="entry name" value="STAS domain"/>
    <property type="match status" value="1"/>
</dbReference>
<evidence type="ECO:0000259" key="2">
    <source>
        <dbReference type="PROSITE" id="PS50801"/>
    </source>
</evidence>
<reference evidence="4" key="1">
    <citation type="submission" date="2016-10" db="EMBL/GenBank/DDBJ databases">
        <authorList>
            <person name="Varghese N."/>
            <person name="Submissions S."/>
        </authorList>
    </citation>
    <scope>NUCLEOTIDE SEQUENCE [LARGE SCALE GENOMIC DNA]</scope>
    <source>
        <strain evidence="4">CGMCC 1.6854</strain>
    </source>
</reference>
<feature type="domain" description="STAS" evidence="2">
    <location>
        <begin position="166"/>
        <end position="277"/>
    </location>
</feature>
<evidence type="ECO:0000313" key="4">
    <source>
        <dbReference type="Proteomes" id="UP000199544"/>
    </source>
</evidence>
<evidence type="ECO:0000256" key="1">
    <source>
        <dbReference type="ARBA" id="ARBA00022553"/>
    </source>
</evidence>
<keyword evidence="1" id="KW-0597">Phosphoprotein</keyword>
<evidence type="ECO:0000313" key="3">
    <source>
        <dbReference type="EMBL" id="SDM48196.1"/>
    </source>
</evidence>
<organism evidence="3 4">
    <name type="scientific">Fictibacillus solisalsi</name>
    <dbReference type="NCBI Taxonomy" id="459525"/>
    <lineage>
        <taxon>Bacteria</taxon>
        <taxon>Bacillati</taxon>
        <taxon>Bacillota</taxon>
        <taxon>Bacilli</taxon>
        <taxon>Bacillales</taxon>
        <taxon>Fictibacillaceae</taxon>
        <taxon>Fictibacillus</taxon>
    </lineage>
</organism>
<dbReference type="RefSeq" id="WP_090232081.1">
    <property type="nucleotide sequence ID" value="NZ_FNHW01000001.1"/>
</dbReference>
<proteinExistence type="predicted"/>
<keyword evidence="4" id="KW-1185">Reference proteome</keyword>
<gene>
    <name evidence="3" type="ORF">SAMN04488137_0349</name>
</gene>
<dbReference type="InterPro" id="IPR002645">
    <property type="entry name" value="STAS_dom"/>
</dbReference>
<dbReference type="Pfam" id="PF01740">
    <property type="entry name" value="STAS"/>
    <property type="match status" value="1"/>
</dbReference>
<name>A0A1G9TK97_9BACL</name>
<dbReference type="PANTHER" id="PTHR33745:SF3">
    <property type="entry name" value="RSBT CO-ANTAGONIST PROTEIN RSBRC"/>
    <property type="match status" value="1"/>
</dbReference>
<dbReference type="CDD" id="cd07041">
    <property type="entry name" value="STAS_RsbR_RsbS_like"/>
    <property type="match status" value="1"/>
</dbReference>
<dbReference type="Proteomes" id="UP000199544">
    <property type="component" value="Unassembled WGS sequence"/>
</dbReference>
<dbReference type="SUPFAM" id="SSF52091">
    <property type="entry name" value="SpoIIaa-like"/>
    <property type="match status" value="1"/>
</dbReference>
<dbReference type="OrthoDB" id="9800154at2"/>
<sequence>MSKMIDNAPTTYLQEISQLILEQKETLSNSILEDERFNYKHAGNNKDRLQHLRFQLIQLYGETIPLPLSITAKKLKDWGRDYADIFVSLNIPLDHAIEEVHFYRNKIGLILKKAAKNEELDLDTFYELISGFDLVVDTALQMVSTSYMEKYISNLRTAEEEIDELSVPVVLLGDGIGILPMIGDIDTKRAQFLMDNALKSSVDLGLNNLILDLSGVPIIDTMVAQKIYQVIQALELIGVETKISGLRPELALTMTSLGVEFSGIKTFSSLHLALQHLGFKRTTN</sequence>
<dbReference type="InterPro" id="IPR036513">
    <property type="entry name" value="STAS_dom_sf"/>
</dbReference>
<dbReference type="PROSITE" id="PS50801">
    <property type="entry name" value="STAS"/>
    <property type="match status" value="1"/>
</dbReference>
<dbReference type="STRING" id="459525.SAMN04488137_0349"/>
<dbReference type="PANTHER" id="PTHR33745">
    <property type="entry name" value="RSBT ANTAGONIST PROTEIN RSBS-RELATED"/>
    <property type="match status" value="1"/>
</dbReference>
<dbReference type="AlphaFoldDB" id="A0A1G9TK97"/>
<protein>
    <submittedName>
        <fullName evidence="3">RsbT co-antagonist protein RsbR</fullName>
    </submittedName>
</protein>
<accession>A0A1G9TK97</accession>
<dbReference type="EMBL" id="FNHW01000001">
    <property type="protein sequence ID" value="SDM48196.1"/>
    <property type="molecule type" value="Genomic_DNA"/>
</dbReference>
<dbReference type="InterPro" id="IPR051932">
    <property type="entry name" value="Bact_StressResp_Reg"/>
</dbReference>